<dbReference type="InterPro" id="IPR017871">
    <property type="entry name" value="ABC_transporter-like_CS"/>
</dbReference>
<dbReference type="PROSITE" id="PS00211">
    <property type="entry name" value="ABC_TRANSPORTER_1"/>
    <property type="match status" value="1"/>
</dbReference>
<dbReference type="PROSITE" id="PS50929">
    <property type="entry name" value="ABC_TM1F"/>
    <property type="match status" value="1"/>
</dbReference>
<keyword evidence="4 9" id="KW-0812">Transmembrane</keyword>
<dbReference type="GO" id="GO:0034040">
    <property type="term" value="F:ATPase-coupled lipid transmembrane transporter activity"/>
    <property type="evidence" value="ECO:0007669"/>
    <property type="project" value="TreeGrafter"/>
</dbReference>
<reference evidence="12 13" key="1">
    <citation type="journal article" date="2016" name="Nat. Commun.">
        <title>Thousands of microbial genomes shed light on interconnected biogeochemical processes in an aquifer system.</title>
        <authorList>
            <person name="Anantharaman K."/>
            <person name="Brown C.T."/>
            <person name="Hug L.A."/>
            <person name="Sharon I."/>
            <person name="Castelle C.J."/>
            <person name="Probst A.J."/>
            <person name="Thomas B.C."/>
            <person name="Singh A."/>
            <person name="Wilkins M.J."/>
            <person name="Karaoz U."/>
            <person name="Brodie E.L."/>
            <person name="Williams K.H."/>
            <person name="Hubbard S.S."/>
            <person name="Banfield J.F."/>
        </authorList>
    </citation>
    <scope>NUCLEOTIDE SEQUENCE [LARGE SCALE GENOMIC DNA]</scope>
</reference>
<evidence type="ECO:0000313" key="12">
    <source>
        <dbReference type="EMBL" id="OGG43431.1"/>
    </source>
</evidence>
<proteinExistence type="predicted"/>
<evidence type="ECO:0000259" key="10">
    <source>
        <dbReference type="PROSITE" id="PS50893"/>
    </source>
</evidence>
<dbReference type="EMBL" id="MFKP01000040">
    <property type="protein sequence ID" value="OGG43431.1"/>
    <property type="molecule type" value="Genomic_DNA"/>
</dbReference>
<evidence type="ECO:0000256" key="2">
    <source>
        <dbReference type="ARBA" id="ARBA00022448"/>
    </source>
</evidence>
<evidence type="ECO:0000256" key="8">
    <source>
        <dbReference type="ARBA" id="ARBA00023136"/>
    </source>
</evidence>
<dbReference type="GO" id="GO:0005524">
    <property type="term" value="F:ATP binding"/>
    <property type="evidence" value="ECO:0007669"/>
    <property type="project" value="UniProtKB-KW"/>
</dbReference>
<keyword evidence="8 9" id="KW-0472">Membrane</keyword>
<comment type="caution">
    <text evidence="12">The sequence shown here is derived from an EMBL/GenBank/DDBJ whole genome shotgun (WGS) entry which is preliminary data.</text>
</comment>
<keyword evidence="6" id="KW-0067">ATP-binding</keyword>
<sequence>MDTAENYSTRNLIADIWHYVKPYKGRFWLALIAEIISDVAYLYPPYALAVIIDFFSKYTPGMDLETIYLTFTLSAIALIVIYASAYVTGKTTAELGEKIELDAQNKTLQHAISLDIAWHEKESTGNKYKRIERGARSLNQALQIFLNDFIDITIAIIGTVIIIFNANVIIGSILIVFLGTYWMIKRFFRKKAVFFTNITNKKEEERSGIFFEAINNVRSIKTMSMGETILRKLSKNAADIFKNIINRIFWNKTGQQISSFYTQIFQLCTIIFIVYGIVEGNYTIGLLVLFTGYFNRAYNSMHGLAEVSERFVIAKNSVQRMQDMLAIPVTIDDETGKVPFPQDWQEISLKNISFSYNNKPVLRNISFTVKRGEKIGVVGLSGAGKSTLFKLLLKEHESYKGTIAFDGVPLTGISKKDYFNYVAVVLQETELFNASLKDNVTITNQKQEKNKALLDKALATSHVKDFMPKLPKGTNTIIGEKGVKLSGGEKQRVGIARAIFKDPQIFLLDEATSHLDIESEEKIQDSLHAFFGGVTAIVIAHRLTTIKEMDRILVIEDGKILESGTFTELHAAQGRFYELWEKQKL</sequence>
<dbReference type="InterPro" id="IPR027417">
    <property type="entry name" value="P-loop_NTPase"/>
</dbReference>
<dbReference type="GO" id="GO:0016887">
    <property type="term" value="F:ATP hydrolysis activity"/>
    <property type="evidence" value="ECO:0007669"/>
    <property type="project" value="InterPro"/>
</dbReference>
<feature type="transmembrane region" description="Helical" evidence="9">
    <location>
        <begin position="67"/>
        <end position="87"/>
    </location>
</feature>
<feature type="domain" description="ABC transmembrane type-1" evidence="11">
    <location>
        <begin position="28"/>
        <end position="307"/>
    </location>
</feature>
<gene>
    <name evidence="12" type="ORF">A2841_04215</name>
</gene>
<dbReference type="GO" id="GO:0005886">
    <property type="term" value="C:plasma membrane"/>
    <property type="evidence" value="ECO:0007669"/>
    <property type="project" value="UniProtKB-SubCell"/>
</dbReference>
<feature type="transmembrane region" description="Helical" evidence="9">
    <location>
        <begin position="152"/>
        <end position="184"/>
    </location>
</feature>
<feature type="domain" description="ABC transporter" evidence="10">
    <location>
        <begin position="347"/>
        <end position="582"/>
    </location>
</feature>
<dbReference type="SMART" id="SM00382">
    <property type="entry name" value="AAA"/>
    <property type="match status" value="1"/>
</dbReference>
<dbReference type="Pfam" id="PF00005">
    <property type="entry name" value="ABC_tran"/>
    <property type="match status" value="1"/>
</dbReference>
<dbReference type="Gene3D" id="1.20.1560.10">
    <property type="entry name" value="ABC transporter type 1, transmembrane domain"/>
    <property type="match status" value="1"/>
</dbReference>
<keyword evidence="5" id="KW-0547">Nucleotide-binding</keyword>
<dbReference type="Gene3D" id="3.40.50.300">
    <property type="entry name" value="P-loop containing nucleotide triphosphate hydrolases"/>
    <property type="match status" value="1"/>
</dbReference>
<dbReference type="SUPFAM" id="SSF90123">
    <property type="entry name" value="ABC transporter transmembrane region"/>
    <property type="match status" value="1"/>
</dbReference>
<evidence type="ECO:0000256" key="7">
    <source>
        <dbReference type="ARBA" id="ARBA00022989"/>
    </source>
</evidence>
<dbReference type="InterPro" id="IPR039421">
    <property type="entry name" value="Type_1_exporter"/>
</dbReference>
<evidence type="ECO:0000256" key="1">
    <source>
        <dbReference type="ARBA" id="ARBA00004651"/>
    </source>
</evidence>
<feature type="transmembrane region" description="Helical" evidence="9">
    <location>
        <begin position="27"/>
        <end position="55"/>
    </location>
</feature>
<dbReference type="PANTHER" id="PTHR24221:SF654">
    <property type="entry name" value="ATP-BINDING CASSETTE SUB-FAMILY B MEMBER 6"/>
    <property type="match status" value="1"/>
</dbReference>
<evidence type="ECO:0000256" key="6">
    <source>
        <dbReference type="ARBA" id="ARBA00022840"/>
    </source>
</evidence>
<dbReference type="PROSITE" id="PS50893">
    <property type="entry name" value="ABC_TRANSPORTER_2"/>
    <property type="match status" value="1"/>
</dbReference>
<evidence type="ECO:0000256" key="3">
    <source>
        <dbReference type="ARBA" id="ARBA00022475"/>
    </source>
</evidence>
<accession>A0A1F6C2Q3</accession>
<keyword evidence="2" id="KW-0813">Transport</keyword>
<evidence type="ECO:0000259" key="11">
    <source>
        <dbReference type="PROSITE" id="PS50929"/>
    </source>
</evidence>
<evidence type="ECO:0000256" key="5">
    <source>
        <dbReference type="ARBA" id="ARBA00022741"/>
    </source>
</evidence>
<dbReference type="InterPro" id="IPR011527">
    <property type="entry name" value="ABC1_TM_dom"/>
</dbReference>
<dbReference type="CDD" id="cd07346">
    <property type="entry name" value="ABC_6TM_exporters"/>
    <property type="match status" value="1"/>
</dbReference>
<keyword evidence="7 9" id="KW-1133">Transmembrane helix</keyword>
<evidence type="ECO:0008006" key="14">
    <source>
        <dbReference type="Google" id="ProtNLM"/>
    </source>
</evidence>
<keyword evidence="3" id="KW-1003">Cell membrane</keyword>
<evidence type="ECO:0000256" key="9">
    <source>
        <dbReference type="SAM" id="Phobius"/>
    </source>
</evidence>
<dbReference type="Pfam" id="PF00664">
    <property type="entry name" value="ABC_membrane"/>
    <property type="match status" value="1"/>
</dbReference>
<dbReference type="SUPFAM" id="SSF52540">
    <property type="entry name" value="P-loop containing nucleoside triphosphate hydrolases"/>
    <property type="match status" value="1"/>
</dbReference>
<organism evidence="12 13">
    <name type="scientific">Candidatus Kaiserbacteria bacterium RIFCSPHIGHO2_01_FULL_48_10</name>
    <dbReference type="NCBI Taxonomy" id="1798476"/>
    <lineage>
        <taxon>Bacteria</taxon>
        <taxon>Candidatus Kaiseribacteriota</taxon>
    </lineage>
</organism>
<dbReference type="Proteomes" id="UP000178249">
    <property type="component" value="Unassembled WGS sequence"/>
</dbReference>
<evidence type="ECO:0000313" key="13">
    <source>
        <dbReference type="Proteomes" id="UP000178249"/>
    </source>
</evidence>
<dbReference type="PANTHER" id="PTHR24221">
    <property type="entry name" value="ATP-BINDING CASSETTE SUB-FAMILY B"/>
    <property type="match status" value="1"/>
</dbReference>
<evidence type="ECO:0000256" key="4">
    <source>
        <dbReference type="ARBA" id="ARBA00022692"/>
    </source>
</evidence>
<dbReference type="FunFam" id="3.40.50.300:FF:000221">
    <property type="entry name" value="Multidrug ABC transporter ATP-binding protein"/>
    <property type="match status" value="1"/>
</dbReference>
<dbReference type="InterPro" id="IPR003593">
    <property type="entry name" value="AAA+_ATPase"/>
</dbReference>
<name>A0A1F6C2Q3_9BACT</name>
<dbReference type="AlphaFoldDB" id="A0A1F6C2Q3"/>
<protein>
    <recommendedName>
        <fullName evidence="14">ABC transporter ATP-binding protein</fullName>
    </recommendedName>
</protein>
<comment type="subcellular location">
    <subcellularLocation>
        <location evidence="1">Cell membrane</location>
        <topology evidence="1">Multi-pass membrane protein</topology>
    </subcellularLocation>
</comment>
<dbReference type="GO" id="GO:0140359">
    <property type="term" value="F:ABC-type transporter activity"/>
    <property type="evidence" value="ECO:0007669"/>
    <property type="project" value="InterPro"/>
</dbReference>
<dbReference type="InterPro" id="IPR003439">
    <property type="entry name" value="ABC_transporter-like_ATP-bd"/>
</dbReference>
<dbReference type="InterPro" id="IPR036640">
    <property type="entry name" value="ABC1_TM_sf"/>
</dbReference>